<dbReference type="GO" id="GO:0008270">
    <property type="term" value="F:zinc ion binding"/>
    <property type="evidence" value="ECO:0007669"/>
    <property type="project" value="UniProtKB-KW"/>
</dbReference>
<dbReference type="CDD" id="cd01650">
    <property type="entry name" value="RT_nLTR_like"/>
    <property type="match status" value="1"/>
</dbReference>
<name>Q76IN8_CIOIN</name>
<dbReference type="PROSITE" id="PS50157">
    <property type="entry name" value="ZINC_FINGER_C2H2_2"/>
    <property type="match status" value="1"/>
</dbReference>
<keyword evidence="5" id="KW-0808">Transferase</keyword>
<dbReference type="Gene3D" id="3.30.160.60">
    <property type="entry name" value="Classic Zinc Finger"/>
    <property type="match status" value="1"/>
</dbReference>
<keyword evidence="1" id="KW-0479">Metal-binding</keyword>
<dbReference type="SMART" id="SM00355">
    <property type="entry name" value="ZnF_C2H2"/>
    <property type="match status" value="2"/>
</dbReference>
<keyword evidence="5" id="KW-0695">RNA-directed DNA polymerase</keyword>
<evidence type="ECO:0000313" key="5">
    <source>
        <dbReference type="EMBL" id="BAC82592.1"/>
    </source>
</evidence>
<evidence type="ECO:0000259" key="3">
    <source>
        <dbReference type="PROSITE" id="PS50157"/>
    </source>
</evidence>
<feature type="compositionally biased region" description="Basic residues" evidence="2">
    <location>
        <begin position="244"/>
        <end position="256"/>
    </location>
</feature>
<dbReference type="PROSITE" id="PS00028">
    <property type="entry name" value="ZINC_FINGER_C2H2_1"/>
    <property type="match status" value="1"/>
</dbReference>
<evidence type="ECO:0000256" key="2">
    <source>
        <dbReference type="SAM" id="MobiDB-lite"/>
    </source>
</evidence>
<sequence>RLVCTACRGVMVTARLAREHLLTHGFGVATFACGKCTREFSGLSAVSGHYVRCDGSRVTETRLAFVCEFCPRSFNSRSGVSLHCKSSHRAEYEAVLAARDKRTRRGYHEDEIEILAKVEIGLPPGVRKINIELATLGAVDRTCEQIRQIRKSARYRRCLEELRSQGRATSPGRTQSEPEEDRLVSEPSSEIPDEFLNPLPAEELEDLCAVDLSAAMRHLHGEGWPSDAVEQLDVILKRHHHDVFKRRRQAHNKGQRKSNAEQRYKPSTKRRRAGFASVQRLWDTDRRRLSQVVFDGAKVASSFPDIRDVEEVYFGRFAGGDEGEVVSDNEPEPKLGGQFEGLSKPFSVVEVSKALREVKVASASGPDGVSVSGMTKIGARVLCMLFNVWQFTGRTPRWTKENRTTLIAKSASAAEDVGDWRPITIGSHVVRLYAKLLSRRLGSCVQLNLCQRAFRDVQGCAENVMLLSGMIRDAKARSRDLNLVFLDLAKAFDTVSHSSIVKALRRQQVPEKFVRIVQDLYDGAVTTVSVGGRATPQLVVKRGVKQGCPLSPLLFNLVLDELIDELSSSFGYTLDDGSKLSVMAFADDLVLSSGSLAGLRKLIETTQQFLLRCGMGLNVQNCTSLGWKSMVGGKQVRLRTEPFVRVGDSELACLGPNSTCRYLGIHFGMVGSCRIRRREIRESLLRLASSALKPEQKVFMLRSFLIPRWRYSVTLTRVTVSFLSWIDRVVRMRVRAILHAPHNLSSEWLHLSIAKGGLGIPCMVEETWFSKRRLLEAMRDSECPLVRNSREVQCLSDDVERLRVKL</sequence>
<organism evidence="5">
    <name type="scientific">Ciona intestinalis</name>
    <name type="common">Transparent sea squirt</name>
    <name type="synonym">Ascidia intestinalis</name>
    <dbReference type="NCBI Taxonomy" id="7719"/>
    <lineage>
        <taxon>Eukaryota</taxon>
        <taxon>Metazoa</taxon>
        <taxon>Chordata</taxon>
        <taxon>Tunicata</taxon>
        <taxon>Ascidiacea</taxon>
        <taxon>Phlebobranchia</taxon>
        <taxon>Cionidae</taxon>
        <taxon>Ciona</taxon>
    </lineage>
</organism>
<feature type="non-terminal residue" evidence="5">
    <location>
        <position position="1"/>
    </location>
</feature>
<dbReference type="AlphaFoldDB" id="Q76IN8"/>
<keyword evidence="1" id="KW-0863">Zinc-finger</keyword>
<dbReference type="InterPro" id="IPR013087">
    <property type="entry name" value="Znf_C2H2_type"/>
</dbReference>
<reference evidence="5" key="1">
    <citation type="journal article" date="2004" name="Mol. Biol. Evol.">
        <title>Cross-genome screening of novel sequence-specific non-LTR retrotransposons: various multicopy RNA genes and microsatellites are selected as targets.</title>
        <authorList>
            <person name="Kojima K.K."/>
            <person name="Fujiwara H."/>
        </authorList>
    </citation>
    <scope>NUCLEOTIDE SEQUENCE</scope>
</reference>
<gene>
    <name evidence="5" type="primary">rt</name>
</gene>
<dbReference type="GO" id="GO:0003964">
    <property type="term" value="F:RNA-directed DNA polymerase activity"/>
    <property type="evidence" value="ECO:0007669"/>
    <property type="project" value="UniProtKB-KW"/>
</dbReference>
<keyword evidence="5" id="KW-0548">Nucleotidyltransferase</keyword>
<dbReference type="InterPro" id="IPR000477">
    <property type="entry name" value="RT_dom"/>
</dbReference>
<feature type="domain" description="C2H2-type" evidence="3">
    <location>
        <begin position="65"/>
        <end position="93"/>
    </location>
</feature>
<feature type="domain" description="Reverse transcriptase" evidence="4">
    <location>
        <begin position="388"/>
        <end position="667"/>
    </location>
</feature>
<dbReference type="PROSITE" id="PS50878">
    <property type="entry name" value="RT_POL"/>
    <property type="match status" value="1"/>
</dbReference>
<protein>
    <submittedName>
        <fullName evidence="5">Reverse transcriptase</fullName>
    </submittedName>
</protein>
<evidence type="ECO:0000259" key="4">
    <source>
        <dbReference type="PROSITE" id="PS50878"/>
    </source>
</evidence>
<dbReference type="EMBL" id="AB097124">
    <property type="protein sequence ID" value="BAC82592.1"/>
    <property type="molecule type" value="Genomic_DNA"/>
</dbReference>
<proteinExistence type="predicted"/>
<dbReference type="Pfam" id="PF00078">
    <property type="entry name" value="RVT_1"/>
    <property type="match status" value="1"/>
</dbReference>
<feature type="compositionally biased region" description="Polar residues" evidence="2">
    <location>
        <begin position="166"/>
        <end position="175"/>
    </location>
</feature>
<feature type="region of interest" description="Disordered" evidence="2">
    <location>
        <begin position="244"/>
        <end position="270"/>
    </location>
</feature>
<keyword evidence="1" id="KW-0862">Zinc</keyword>
<dbReference type="SUPFAM" id="SSF56672">
    <property type="entry name" value="DNA/RNA polymerases"/>
    <property type="match status" value="1"/>
</dbReference>
<dbReference type="PANTHER" id="PTHR19446">
    <property type="entry name" value="REVERSE TRANSCRIPTASES"/>
    <property type="match status" value="1"/>
</dbReference>
<evidence type="ECO:0000256" key="1">
    <source>
        <dbReference type="PROSITE-ProRule" id="PRU00042"/>
    </source>
</evidence>
<dbReference type="InterPro" id="IPR043502">
    <property type="entry name" value="DNA/RNA_pol_sf"/>
</dbReference>
<accession>Q76IN8</accession>
<feature type="region of interest" description="Disordered" evidence="2">
    <location>
        <begin position="164"/>
        <end position="195"/>
    </location>
</feature>
<feature type="non-terminal residue" evidence="5">
    <location>
        <position position="806"/>
    </location>
</feature>